<proteinExistence type="predicted"/>
<dbReference type="KEGG" id="bxb:DR64_8671"/>
<evidence type="ECO:0000313" key="2">
    <source>
        <dbReference type="Proteomes" id="UP000001817"/>
    </source>
</evidence>
<gene>
    <name evidence="1" type="ORF">Bxe_C1128</name>
</gene>
<protein>
    <submittedName>
        <fullName evidence="1">Uncharacterized protein</fullName>
    </submittedName>
</protein>
<dbReference type="AlphaFoldDB" id="Q13FZ5"/>
<reference evidence="1 2" key="1">
    <citation type="journal article" date="2006" name="Proc. Natl. Acad. Sci. U.S.A.">
        <title>Burkholderia xenovorans LB400 harbors a multi-replicon, 9.73-Mbp genome shaped for versatility.</title>
        <authorList>
            <person name="Chain P.S."/>
            <person name="Denef V.J."/>
            <person name="Konstantinidis K.T."/>
            <person name="Vergez L.M."/>
            <person name="Agullo L."/>
            <person name="Reyes V.L."/>
            <person name="Hauser L."/>
            <person name="Cordova M."/>
            <person name="Gomez L."/>
            <person name="Gonzalez M."/>
            <person name="Land M."/>
            <person name="Lao V."/>
            <person name="Larimer F."/>
            <person name="LiPuma J.J."/>
            <person name="Mahenthiralingam E."/>
            <person name="Malfatti S.A."/>
            <person name="Marx C.J."/>
            <person name="Parnell J.J."/>
            <person name="Ramette A."/>
            <person name="Richardson P."/>
            <person name="Seeger M."/>
            <person name="Smith D."/>
            <person name="Spilker T."/>
            <person name="Sul W.J."/>
            <person name="Tsoi T.V."/>
            <person name="Ulrich L.E."/>
            <person name="Zhulin I.B."/>
            <person name="Tiedje J.M."/>
        </authorList>
    </citation>
    <scope>NUCLEOTIDE SEQUENCE [LARGE SCALE GENOMIC DNA]</scope>
    <source>
        <strain evidence="1 2">LB400</strain>
    </source>
</reference>
<dbReference type="EMBL" id="CP000272">
    <property type="protein sequence ID" value="ABE36994.1"/>
    <property type="molecule type" value="Genomic_DNA"/>
</dbReference>
<organism evidence="1 2">
    <name type="scientific">Paraburkholderia xenovorans (strain LB400)</name>
    <dbReference type="NCBI Taxonomy" id="266265"/>
    <lineage>
        <taxon>Bacteria</taxon>
        <taxon>Pseudomonadati</taxon>
        <taxon>Pseudomonadota</taxon>
        <taxon>Betaproteobacteria</taxon>
        <taxon>Burkholderiales</taxon>
        <taxon>Burkholderiaceae</taxon>
        <taxon>Paraburkholderia</taxon>
    </lineage>
</organism>
<name>Q13FZ5_PARXL</name>
<accession>Q13FZ5</accession>
<evidence type="ECO:0000313" key="1">
    <source>
        <dbReference type="EMBL" id="ABE36994.1"/>
    </source>
</evidence>
<dbReference type="KEGG" id="bxe:Bxe_C1128"/>
<keyword evidence="2" id="KW-1185">Reference proteome</keyword>
<dbReference type="Proteomes" id="UP000001817">
    <property type="component" value="Chromosome 3"/>
</dbReference>
<sequence length="83" mass="9099">MGAECRQGGIPMTHRSSCAHAVLWQRLSTGEQRCDAPHIGIFGLKASDIGQQQRKQRMYLSNDYSRHATGPCGVDAGSLTLQR</sequence>